<keyword evidence="3" id="KW-1185">Reference proteome</keyword>
<reference evidence="2 3" key="2">
    <citation type="submission" date="2018-03" db="EMBL/GenBank/DDBJ databases">
        <title>The ancient ancestry and fast evolution of plastids.</title>
        <authorList>
            <person name="Moore K.R."/>
            <person name="Magnabosco C."/>
            <person name="Momper L."/>
            <person name="Gold D.A."/>
            <person name="Bosak T."/>
            <person name="Fournier G.P."/>
        </authorList>
    </citation>
    <scope>NUCLEOTIDE SEQUENCE [LARGE SCALE GENOMIC DNA]</scope>
    <source>
        <strain evidence="2 3">CCAP 1448/3</strain>
    </source>
</reference>
<name>A0A2T1C939_9CYAN</name>
<sequence length="109" mass="12786">MKPSFTNCHHGSSLNYKWLFVSAFLLTNYFHIVQIDPKAAIAEDTRVANVDHDIDDIINTSKRKYRPSNYQRNSQIEADLPRNTNRPTPQQNNSNSEQNRQQNRNRKKN</sequence>
<dbReference type="Proteomes" id="UP000238762">
    <property type="component" value="Unassembled WGS sequence"/>
</dbReference>
<proteinExistence type="predicted"/>
<dbReference type="RefSeq" id="WP_106287134.1">
    <property type="nucleotide sequence ID" value="NZ_CAWNTC010000163.1"/>
</dbReference>
<comment type="caution">
    <text evidence="2">The sequence shown here is derived from an EMBL/GenBank/DDBJ whole genome shotgun (WGS) entry which is preliminary data.</text>
</comment>
<accession>A0A2T1C939</accession>
<reference evidence="2 3" key="1">
    <citation type="submission" date="2018-02" db="EMBL/GenBank/DDBJ databases">
        <authorList>
            <person name="Cohen D.B."/>
            <person name="Kent A.D."/>
        </authorList>
    </citation>
    <scope>NUCLEOTIDE SEQUENCE [LARGE SCALE GENOMIC DNA]</scope>
    <source>
        <strain evidence="2 3">CCAP 1448/3</strain>
    </source>
</reference>
<dbReference type="AlphaFoldDB" id="A0A2T1C939"/>
<evidence type="ECO:0000256" key="1">
    <source>
        <dbReference type="SAM" id="MobiDB-lite"/>
    </source>
</evidence>
<organism evidence="2 3">
    <name type="scientific">Merismopedia glauca CCAP 1448/3</name>
    <dbReference type="NCBI Taxonomy" id="1296344"/>
    <lineage>
        <taxon>Bacteria</taxon>
        <taxon>Bacillati</taxon>
        <taxon>Cyanobacteriota</taxon>
        <taxon>Cyanophyceae</taxon>
        <taxon>Synechococcales</taxon>
        <taxon>Merismopediaceae</taxon>
        <taxon>Merismopedia</taxon>
    </lineage>
</organism>
<evidence type="ECO:0000313" key="2">
    <source>
        <dbReference type="EMBL" id="PSB04761.1"/>
    </source>
</evidence>
<feature type="compositionally biased region" description="Polar residues" evidence="1">
    <location>
        <begin position="68"/>
        <end position="89"/>
    </location>
</feature>
<feature type="compositionally biased region" description="Low complexity" evidence="1">
    <location>
        <begin position="90"/>
        <end position="102"/>
    </location>
</feature>
<dbReference type="EMBL" id="PVWJ01000008">
    <property type="protein sequence ID" value="PSB04761.1"/>
    <property type="molecule type" value="Genomic_DNA"/>
</dbReference>
<protein>
    <submittedName>
        <fullName evidence="2">Uncharacterized protein</fullName>
    </submittedName>
</protein>
<evidence type="ECO:0000313" key="3">
    <source>
        <dbReference type="Proteomes" id="UP000238762"/>
    </source>
</evidence>
<feature type="region of interest" description="Disordered" evidence="1">
    <location>
        <begin position="53"/>
        <end position="109"/>
    </location>
</feature>
<gene>
    <name evidence="2" type="ORF">C7B64_02780</name>
</gene>